<protein>
    <recommendedName>
        <fullName evidence="3">Death on curing protein, Doc toxin</fullName>
    </recommendedName>
</protein>
<evidence type="ECO:0008006" key="3">
    <source>
        <dbReference type="Google" id="ProtNLM"/>
    </source>
</evidence>
<sequence>MKRFPFFIVFRVTDVRIEIVAIAHERQRPGYWAGRSATQ</sequence>
<reference evidence="1" key="1">
    <citation type="submission" date="2015-05" db="EMBL/GenBank/DDBJ databases">
        <title>Permanent draft genome of Rhodopirellula islandicus K833.</title>
        <authorList>
            <person name="Kizina J."/>
            <person name="Richter M."/>
            <person name="Glockner F.O."/>
            <person name="Harder J."/>
        </authorList>
    </citation>
    <scope>NUCLEOTIDE SEQUENCE [LARGE SCALE GENOMIC DNA]</scope>
    <source>
        <strain evidence="1">K833</strain>
    </source>
</reference>
<name>A0A0J1BI93_RHOIS</name>
<dbReference type="AlphaFoldDB" id="A0A0J1BI93"/>
<accession>A0A0J1BI93</accession>
<keyword evidence="2" id="KW-1185">Reference proteome</keyword>
<evidence type="ECO:0000313" key="1">
    <source>
        <dbReference type="EMBL" id="KLU06267.1"/>
    </source>
</evidence>
<evidence type="ECO:0000313" key="2">
    <source>
        <dbReference type="Proteomes" id="UP000036367"/>
    </source>
</evidence>
<dbReference type="EMBL" id="LECT01000015">
    <property type="protein sequence ID" value="KLU06267.1"/>
    <property type="molecule type" value="Genomic_DNA"/>
</dbReference>
<comment type="caution">
    <text evidence="1">The sequence shown here is derived from an EMBL/GenBank/DDBJ whole genome shotgun (WGS) entry which is preliminary data.</text>
</comment>
<dbReference type="Proteomes" id="UP000036367">
    <property type="component" value="Unassembled WGS sequence"/>
</dbReference>
<proteinExistence type="predicted"/>
<organism evidence="1 2">
    <name type="scientific">Rhodopirellula islandica</name>
    <dbReference type="NCBI Taxonomy" id="595434"/>
    <lineage>
        <taxon>Bacteria</taxon>
        <taxon>Pseudomonadati</taxon>
        <taxon>Planctomycetota</taxon>
        <taxon>Planctomycetia</taxon>
        <taxon>Pirellulales</taxon>
        <taxon>Pirellulaceae</taxon>
        <taxon>Rhodopirellula</taxon>
    </lineage>
</organism>
<gene>
    <name evidence="1" type="ORF">RISK_001478</name>
</gene>
<dbReference type="STRING" id="595434.RISK_001478"/>